<feature type="region of interest" description="Disordered" evidence="1">
    <location>
        <begin position="187"/>
        <end position="232"/>
    </location>
</feature>
<feature type="region of interest" description="Disordered" evidence="1">
    <location>
        <begin position="16"/>
        <end position="64"/>
    </location>
</feature>
<organism evidence="2 3">
    <name type="scientific">Rhodocollybia butyracea</name>
    <dbReference type="NCBI Taxonomy" id="206335"/>
    <lineage>
        <taxon>Eukaryota</taxon>
        <taxon>Fungi</taxon>
        <taxon>Dikarya</taxon>
        <taxon>Basidiomycota</taxon>
        <taxon>Agaricomycotina</taxon>
        <taxon>Agaricomycetes</taxon>
        <taxon>Agaricomycetidae</taxon>
        <taxon>Agaricales</taxon>
        <taxon>Marasmiineae</taxon>
        <taxon>Omphalotaceae</taxon>
        <taxon>Rhodocollybia</taxon>
    </lineage>
</organism>
<evidence type="ECO:0000313" key="2">
    <source>
        <dbReference type="EMBL" id="KAF9072175.1"/>
    </source>
</evidence>
<comment type="caution">
    <text evidence="2">The sequence shown here is derived from an EMBL/GenBank/DDBJ whole genome shotgun (WGS) entry which is preliminary data.</text>
</comment>
<dbReference type="Proteomes" id="UP000772434">
    <property type="component" value="Unassembled WGS sequence"/>
</dbReference>
<reference evidence="2" key="1">
    <citation type="submission" date="2020-11" db="EMBL/GenBank/DDBJ databases">
        <authorList>
            <consortium name="DOE Joint Genome Institute"/>
            <person name="Ahrendt S."/>
            <person name="Riley R."/>
            <person name="Andreopoulos W."/>
            <person name="Labutti K."/>
            <person name="Pangilinan J."/>
            <person name="Ruiz-Duenas F.J."/>
            <person name="Barrasa J.M."/>
            <person name="Sanchez-Garcia M."/>
            <person name="Camarero S."/>
            <person name="Miyauchi S."/>
            <person name="Serrano A."/>
            <person name="Linde D."/>
            <person name="Babiker R."/>
            <person name="Drula E."/>
            <person name="Ayuso-Fernandez I."/>
            <person name="Pacheco R."/>
            <person name="Padilla G."/>
            <person name="Ferreira P."/>
            <person name="Barriuso J."/>
            <person name="Kellner H."/>
            <person name="Castanera R."/>
            <person name="Alfaro M."/>
            <person name="Ramirez L."/>
            <person name="Pisabarro A.G."/>
            <person name="Kuo A."/>
            <person name="Tritt A."/>
            <person name="Lipzen A."/>
            <person name="He G."/>
            <person name="Yan M."/>
            <person name="Ng V."/>
            <person name="Cullen D."/>
            <person name="Martin F."/>
            <person name="Rosso M.-N."/>
            <person name="Henrissat B."/>
            <person name="Hibbett D."/>
            <person name="Martinez A.T."/>
            <person name="Grigoriev I.V."/>
        </authorList>
    </citation>
    <scope>NUCLEOTIDE SEQUENCE</scope>
    <source>
        <strain evidence="2">AH 40177</strain>
    </source>
</reference>
<dbReference type="EMBL" id="JADNRY010000026">
    <property type="protein sequence ID" value="KAF9072175.1"/>
    <property type="molecule type" value="Genomic_DNA"/>
</dbReference>
<feature type="compositionally biased region" description="Basic residues" evidence="1">
    <location>
        <begin position="34"/>
        <end position="46"/>
    </location>
</feature>
<evidence type="ECO:0000256" key="1">
    <source>
        <dbReference type="SAM" id="MobiDB-lite"/>
    </source>
</evidence>
<evidence type="ECO:0000313" key="3">
    <source>
        <dbReference type="Proteomes" id="UP000772434"/>
    </source>
</evidence>
<sequence length="232" mass="25213">MPRAYLTRINVVMRKKWRKKERGEEEGTNGGPKKGGRKEGRKRKHLPQNQSRDDSYSPPQYTYNKNIASMSMMASQWEENQREHVSDFAHIVREVQRGEGDHCGDLEEADLEGVGGANFHAVRRGREIRVATATARGKSSLAIVSGSFGFASGSLRVGPALPAPAPALLPPPAPTLLPLSPAPVPPATWLPSLGAKAGPPGETEPPLPSRSGHQHRQRSGAYETATTKVFSR</sequence>
<name>A0A9P5Q241_9AGAR</name>
<keyword evidence="3" id="KW-1185">Reference proteome</keyword>
<accession>A0A9P5Q241</accession>
<gene>
    <name evidence="2" type="ORF">BDP27DRAFT_1361239</name>
</gene>
<protein>
    <submittedName>
        <fullName evidence="2">Uncharacterized protein</fullName>
    </submittedName>
</protein>
<dbReference type="AlphaFoldDB" id="A0A9P5Q241"/>
<proteinExistence type="predicted"/>